<evidence type="ECO:0000256" key="2">
    <source>
        <dbReference type="ARBA" id="ARBA00022723"/>
    </source>
</evidence>
<protein>
    <submittedName>
        <fullName evidence="8">Cytochrome c</fullName>
    </submittedName>
</protein>
<feature type="region of interest" description="Disordered" evidence="5">
    <location>
        <begin position="179"/>
        <end position="236"/>
    </location>
</feature>
<keyword evidence="1 4" id="KW-0349">Heme</keyword>
<keyword evidence="6" id="KW-0812">Transmembrane</keyword>
<reference evidence="9" key="1">
    <citation type="submission" date="2020-12" db="EMBL/GenBank/DDBJ databases">
        <title>Hymenobacter sp.</title>
        <authorList>
            <person name="Kim M.K."/>
        </authorList>
    </citation>
    <scope>NUCLEOTIDE SEQUENCE [LARGE SCALE GENOMIC DNA]</scope>
    <source>
        <strain evidence="9">BT325</strain>
    </source>
</reference>
<sequence>MADRQEGGRRDRGRVSGLGVAVGALGLAALLGIAGLIAVYTGAYNVAATEEHASFTRWAFDTTFHNSVESRADDVAAPAAFTPAMIAAGAGPYKTMCQHCHAGPGVERAEWAGGMRPRPPHLTEAAAEWEPQEVFWLVKHGVKMSGMPAFGPTHGDQAIWNIAAFVKQLPAMTSEEYARLGGGQQGGGHHGGATQATGAGGGGSQSSTPQAAGAPGGTQGSAPADAGGAAHGTHPH</sequence>
<evidence type="ECO:0000256" key="4">
    <source>
        <dbReference type="PROSITE-ProRule" id="PRU00433"/>
    </source>
</evidence>
<dbReference type="Proteomes" id="UP000620670">
    <property type="component" value="Unassembled WGS sequence"/>
</dbReference>
<name>A0ABS0XZK5_9HYPH</name>
<dbReference type="SUPFAM" id="SSF46626">
    <property type="entry name" value="Cytochrome c"/>
    <property type="match status" value="1"/>
</dbReference>
<keyword evidence="9" id="KW-1185">Reference proteome</keyword>
<keyword evidence="2 4" id="KW-0479">Metal-binding</keyword>
<feature type="domain" description="Cytochrome c" evidence="7">
    <location>
        <begin position="84"/>
        <end position="170"/>
    </location>
</feature>
<keyword evidence="6" id="KW-0472">Membrane</keyword>
<evidence type="ECO:0000259" key="7">
    <source>
        <dbReference type="PROSITE" id="PS51007"/>
    </source>
</evidence>
<dbReference type="PROSITE" id="PS51007">
    <property type="entry name" value="CYTC"/>
    <property type="match status" value="1"/>
</dbReference>
<evidence type="ECO:0000256" key="5">
    <source>
        <dbReference type="SAM" id="MobiDB-lite"/>
    </source>
</evidence>
<proteinExistence type="predicted"/>
<comment type="caution">
    <text evidence="8">The sequence shown here is derived from an EMBL/GenBank/DDBJ whole genome shotgun (WGS) entry which is preliminary data.</text>
</comment>
<keyword evidence="3 4" id="KW-0408">Iron</keyword>
<keyword evidence="6" id="KW-1133">Transmembrane helix</keyword>
<feature type="transmembrane region" description="Helical" evidence="6">
    <location>
        <begin position="20"/>
        <end position="40"/>
    </location>
</feature>
<dbReference type="EMBL" id="JAELXT010000006">
    <property type="protein sequence ID" value="MBJ6125468.1"/>
    <property type="molecule type" value="Genomic_DNA"/>
</dbReference>
<evidence type="ECO:0000256" key="1">
    <source>
        <dbReference type="ARBA" id="ARBA00022617"/>
    </source>
</evidence>
<dbReference type="RefSeq" id="WP_199048330.1">
    <property type="nucleotide sequence ID" value="NZ_JAELXT010000006.1"/>
</dbReference>
<gene>
    <name evidence="8" type="ORF">JAO75_08590</name>
</gene>
<dbReference type="Gene3D" id="1.10.760.10">
    <property type="entry name" value="Cytochrome c-like domain"/>
    <property type="match status" value="1"/>
</dbReference>
<evidence type="ECO:0000256" key="6">
    <source>
        <dbReference type="SAM" id="Phobius"/>
    </source>
</evidence>
<organism evidence="8 9">
    <name type="scientific">Microvirga splendida</name>
    <dbReference type="NCBI Taxonomy" id="2795727"/>
    <lineage>
        <taxon>Bacteria</taxon>
        <taxon>Pseudomonadati</taxon>
        <taxon>Pseudomonadota</taxon>
        <taxon>Alphaproteobacteria</taxon>
        <taxon>Hyphomicrobiales</taxon>
        <taxon>Methylobacteriaceae</taxon>
        <taxon>Microvirga</taxon>
    </lineage>
</organism>
<dbReference type="Pfam" id="PF13442">
    <property type="entry name" value="Cytochrome_CBB3"/>
    <property type="match status" value="1"/>
</dbReference>
<dbReference type="InterPro" id="IPR036909">
    <property type="entry name" value="Cyt_c-like_dom_sf"/>
</dbReference>
<dbReference type="InterPro" id="IPR009056">
    <property type="entry name" value="Cyt_c-like_dom"/>
</dbReference>
<evidence type="ECO:0000256" key="3">
    <source>
        <dbReference type="ARBA" id="ARBA00023004"/>
    </source>
</evidence>
<evidence type="ECO:0000313" key="9">
    <source>
        <dbReference type="Proteomes" id="UP000620670"/>
    </source>
</evidence>
<feature type="compositionally biased region" description="Gly residues" evidence="5">
    <location>
        <begin position="180"/>
        <end position="191"/>
    </location>
</feature>
<accession>A0ABS0XZK5</accession>
<evidence type="ECO:0000313" key="8">
    <source>
        <dbReference type="EMBL" id="MBJ6125468.1"/>
    </source>
</evidence>